<accession>A0A2P2P3V1</accession>
<protein>
    <submittedName>
        <fullName evidence="1">Uncharacterized protein</fullName>
    </submittedName>
</protein>
<reference evidence="1" key="1">
    <citation type="submission" date="2018-02" db="EMBL/GenBank/DDBJ databases">
        <title>Rhizophora mucronata_Transcriptome.</title>
        <authorList>
            <person name="Meera S.P."/>
            <person name="Sreeshan A."/>
            <person name="Augustine A."/>
        </authorList>
    </citation>
    <scope>NUCLEOTIDE SEQUENCE</scope>
    <source>
        <tissue evidence="1">Leaf</tissue>
    </source>
</reference>
<proteinExistence type="predicted"/>
<dbReference type="EMBL" id="GGEC01068916">
    <property type="protein sequence ID" value="MBX49400.1"/>
    <property type="molecule type" value="Transcribed_RNA"/>
</dbReference>
<dbReference type="AlphaFoldDB" id="A0A2P2P3V1"/>
<organism evidence="1">
    <name type="scientific">Rhizophora mucronata</name>
    <name type="common">Asiatic mangrove</name>
    <dbReference type="NCBI Taxonomy" id="61149"/>
    <lineage>
        <taxon>Eukaryota</taxon>
        <taxon>Viridiplantae</taxon>
        <taxon>Streptophyta</taxon>
        <taxon>Embryophyta</taxon>
        <taxon>Tracheophyta</taxon>
        <taxon>Spermatophyta</taxon>
        <taxon>Magnoliopsida</taxon>
        <taxon>eudicotyledons</taxon>
        <taxon>Gunneridae</taxon>
        <taxon>Pentapetalae</taxon>
        <taxon>rosids</taxon>
        <taxon>fabids</taxon>
        <taxon>Malpighiales</taxon>
        <taxon>Rhizophoraceae</taxon>
        <taxon>Rhizophora</taxon>
    </lineage>
</organism>
<name>A0A2P2P3V1_RHIMU</name>
<sequence length="19" mass="2178">MFNPVWLPGNGGKSFERKI</sequence>
<evidence type="ECO:0000313" key="1">
    <source>
        <dbReference type="EMBL" id="MBX49400.1"/>
    </source>
</evidence>